<evidence type="ECO:0000313" key="3">
    <source>
        <dbReference type="Proteomes" id="UP000563094"/>
    </source>
</evidence>
<dbReference type="InterPro" id="IPR025665">
    <property type="entry name" value="Beta-barrel_OMP_2"/>
</dbReference>
<dbReference type="Proteomes" id="UP000563094">
    <property type="component" value="Unassembled WGS sequence"/>
</dbReference>
<keyword evidence="3" id="KW-1185">Reference proteome</keyword>
<reference evidence="2 3" key="1">
    <citation type="submission" date="2020-08" db="EMBL/GenBank/DDBJ databases">
        <title>Genomic Encyclopedia of Type Strains, Phase IV (KMG-IV): sequencing the most valuable type-strain genomes for metagenomic binning, comparative biology and taxonomic classification.</title>
        <authorList>
            <person name="Goeker M."/>
        </authorList>
    </citation>
    <scope>NUCLEOTIDE SEQUENCE [LARGE SCALE GENOMIC DNA]</scope>
    <source>
        <strain evidence="2 3">DSM 29854</strain>
    </source>
</reference>
<feature type="domain" description="Outer membrane protein beta-barrel" evidence="1">
    <location>
        <begin position="6"/>
        <end position="192"/>
    </location>
</feature>
<gene>
    <name evidence="2" type="ORF">FHS90_000225</name>
</gene>
<sequence>MAQKLKGENLQGYENRKIRWGFSLGLNTSWYQLEHSRNYVEQLGEDASTGIAVNPMQGIGFNVNFIATYRLSPDFVVRLQPGVGYHSREVEYKGNVRGEGDETVVQAINSFAAEVPLLVKYEANRRKNTQMYFIAGVKPSLVVGGQKKNDPEVLQVATSDFSVEFGVGLDMFYPFFKFAPELRFSRGITNLHQPANSVYNNSIQNLTSNTITLYLNFE</sequence>
<accession>A0A839GM39</accession>
<evidence type="ECO:0000313" key="2">
    <source>
        <dbReference type="EMBL" id="MBA9075528.1"/>
    </source>
</evidence>
<organism evidence="2 3">
    <name type="scientific">Rufibacter quisquiliarum</name>
    <dbReference type="NCBI Taxonomy" id="1549639"/>
    <lineage>
        <taxon>Bacteria</taxon>
        <taxon>Pseudomonadati</taxon>
        <taxon>Bacteroidota</taxon>
        <taxon>Cytophagia</taxon>
        <taxon>Cytophagales</taxon>
        <taxon>Hymenobacteraceae</taxon>
        <taxon>Rufibacter</taxon>
    </lineage>
</organism>
<proteinExistence type="predicted"/>
<name>A0A839GM39_9BACT</name>
<dbReference type="EMBL" id="JACJIQ010000001">
    <property type="protein sequence ID" value="MBA9075528.1"/>
    <property type="molecule type" value="Genomic_DNA"/>
</dbReference>
<comment type="caution">
    <text evidence="2">The sequence shown here is derived from an EMBL/GenBank/DDBJ whole genome shotgun (WGS) entry which is preliminary data.</text>
</comment>
<dbReference type="AlphaFoldDB" id="A0A839GM39"/>
<dbReference type="Pfam" id="PF13568">
    <property type="entry name" value="OMP_b-brl_2"/>
    <property type="match status" value="1"/>
</dbReference>
<dbReference type="RefSeq" id="WP_161947687.1">
    <property type="nucleotide sequence ID" value="NZ_JACJIQ010000001.1"/>
</dbReference>
<evidence type="ECO:0000259" key="1">
    <source>
        <dbReference type="Pfam" id="PF13568"/>
    </source>
</evidence>
<protein>
    <recommendedName>
        <fullName evidence="1">Outer membrane protein beta-barrel domain-containing protein</fullName>
    </recommendedName>
</protein>